<dbReference type="Pfam" id="PF00975">
    <property type="entry name" value="Thioesterase"/>
    <property type="match status" value="1"/>
</dbReference>
<keyword evidence="4" id="KW-1185">Reference proteome</keyword>
<dbReference type="GO" id="GO:0016297">
    <property type="term" value="F:fatty acyl-[ACP] hydrolase activity"/>
    <property type="evidence" value="ECO:0007669"/>
    <property type="project" value="UniProtKB-EC"/>
</dbReference>
<protein>
    <recommendedName>
        <fullName evidence="1">oleoyl-[acyl-carrier-protein] hydrolase</fullName>
        <ecNumber evidence="1">3.1.2.14</ecNumber>
    </recommendedName>
</protein>
<dbReference type="OrthoDB" id="329835at2759"/>
<evidence type="ECO:0000256" key="1">
    <source>
        <dbReference type="ARBA" id="ARBA00012480"/>
    </source>
</evidence>
<dbReference type="STRING" id="105785.A0A2J7QDI9"/>
<dbReference type="PANTHER" id="PTHR43775">
    <property type="entry name" value="FATTY ACID SYNTHASE"/>
    <property type="match status" value="1"/>
</dbReference>
<dbReference type="SUPFAM" id="SSF53474">
    <property type="entry name" value="alpha/beta-Hydrolases"/>
    <property type="match status" value="1"/>
</dbReference>
<dbReference type="InParanoid" id="A0A2J7QDI9"/>
<dbReference type="InterPro" id="IPR050091">
    <property type="entry name" value="PKS_NRPS_Biosynth_Enz"/>
</dbReference>
<dbReference type="GO" id="GO:0006633">
    <property type="term" value="P:fatty acid biosynthetic process"/>
    <property type="evidence" value="ECO:0007669"/>
    <property type="project" value="TreeGrafter"/>
</dbReference>
<dbReference type="InterPro" id="IPR029058">
    <property type="entry name" value="AB_hydrolase_fold"/>
</dbReference>
<dbReference type="InterPro" id="IPR001031">
    <property type="entry name" value="Thioesterase"/>
</dbReference>
<dbReference type="Gene3D" id="3.90.180.10">
    <property type="entry name" value="Medium-chain alcohol dehydrogenases, catalytic domain"/>
    <property type="match status" value="1"/>
</dbReference>
<dbReference type="Proteomes" id="UP000235965">
    <property type="component" value="Unassembled WGS sequence"/>
</dbReference>
<sequence>MPSEWKEALHFGVQDAVMRGIVQPLECAVFPRKQSQLAFRTLSDVHHMGKVLLTVSADDNAKTQQLKFRCDSQSSYLVAGGKAEECVDVAEWLVLRGACNVVIALNCRSVSNQLTRRIGLLRSYHNTHLVLVFTPAATTSTSATNLLEAATSAIGGKLGAIFILPAETTERENGITVSTVSHLDAASRGIKTLRHFVCLLAEGSWSTCEMRHHAGLPALAVHWPHSKRKGFSLRQSMQVLDALLTSEEKAVVVIVKEEKETGGSKAYTAPSLDTFLPASIEELAALGEDLAMCSSCCLKELTSLSPGKAFVKEVPSVFIIPGLQGPPSEVLKPLARQIMFPTFCVRLSHTSSSLSETAGLLAKHIREAQKKGPYNLVGVSWGGVLTLELARILETEGVETRVVLLDGALDMIRSMVDLLNQGSELEANLICRLLQISSMKVHEELMQLPDWSSRLNRALLELPSKMKSREKHLGIALTAVADHISSILQFQHPGTLLSGEVTLVRPADESEDNCGLTKFFKQTVNMKMVEGNHKTIISNRETGNIINRFVL</sequence>
<dbReference type="GO" id="GO:0004312">
    <property type="term" value="F:fatty acid synthase activity"/>
    <property type="evidence" value="ECO:0007669"/>
    <property type="project" value="TreeGrafter"/>
</dbReference>
<gene>
    <name evidence="3" type="ORF">B7P43_G06818</name>
</gene>
<dbReference type="EMBL" id="NEVH01015820">
    <property type="protein sequence ID" value="PNF26652.1"/>
    <property type="molecule type" value="Genomic_DNA"/>
</dbReference>
<reference evidence="3 4" key="1">
    <citation type="submission" date="2017-12" db="EMBL/GenBank/DDBJ databases">
        <title>Hemimetabolous genomes reveal molecular basis of termite eusociality.</title>
        <authorList>
            <person name="Harrison M.C."/>
            <person name="Jongepier E."/>
            <person name="Robertson H.M."/>
            <person name="Arning N."/>
            <person name="Bitard-Feildel T."/>
            <person name="Chao H."/>
            <person name="Childers C.P."/>
            <person name="Dinh H."/>
            <person name="Doddapaneni H."/>
            <person name="Dugan S."/>
            <person name="Gowin J."/>
            <person name="Greiner C."/>
            <person name="Han Y."/>
            <person name="Hu H."/>
            <person name="Hughes D.S.T."/>
            <person name="Huylmans A.-K."/>
            <person name="Kemena C."/>
            <person name="Kremer L.P.M."/>
            <person name="Lee S.L."/>
            <person name="Lopez-Ezquerra A."/>
            <person name="Mallet L."/>
            <person name="Monroy-Kuhn J.M."/>
            <person name="Moser A."/>
            <person name="Murali S.C."/>
            <person name="Muzny D.M."/>
            <person name="Otani S."/>
            <person name="Piulachs M.-D."/>
            <person name="Poelchau M."/>
            <person name="Qu J."/>
            <person name="Schaub F."/>
            <person name="Wada-Katsumata A."/>
            <person name="Worley K.C."/>
            <person name="Xie Q."/>
            <person name="Ylla G."/>
            <person name="Poulsen M."/>
            <person name="Gibbs R.A."/>
            <person name="Schal C."/>
            <person name="Richards S."/>
            <person name="Belles X."/>
            <person name="Korb J."/>
            <person name="Bornberg-Bauer E."/>
        </authorList>
    </citation>
    <scope>NUCLEOTIDE SEQUENCE [LARGE SCALE GENOMIC DNA]</scope>
    <source>
        <tissue evidence="3">Whole body</tissue>
    </source>
</reference>
<organism evidence="3 4">
    <name type="scientific">Cryptotermes secundus</name>
    <dbReference type="NCBI Taxonomy" id="105785"/>
    <lineage>
        <taxon>Eukaryota</taxon>
        <taxon>Metazoa</taxon>
        <taxon>Ecdysozoa</taxon>
        <taxon>Arthropoda</taxon>
        <taxon>Hexapoda</taxon>
        <taxon>Insecta</taxon>
        <taxon>Pterygota</taxon>
        <taxon>Neoptera</taxon>
        <taxon>Polyneoptera</taxon>
        <taxon>Dictyoptera</taxon>
        <taxon>Blattodea</taxon>
        <taxon>Blattoidea</taxon>
        <taxon>Termitoidae</taxon>
        <taxon>Kalotermitidae</taxon>
        <taxon>Cryptotermitinae</taxon>
        <taxon>Cryptotermes</taxon>
    </lineage>
</organism>
<dbReference type="Gene3D" id="3.40.50.1820">
    <property type="entry name" value="alpha/beta hydrolase"/>
    <property type="match status" value="1"/>
</dbReference>
<dbReference type="EC" id="3.1.2.14" evidence="1"/>
<dbReference type="AlphaFoldDB" id="A0A2J7QDI9"/>
<evidence type="ECO:0000313" key="4">
    <source>
        <dbReference type="Proteomes" id="UP000235965"/>
    </source>
</evidence>
<proteinExistence type="predicted"/>
<evidence type="ECO:0000259" key="2">
    <source>
        <dbReference type="Pfam" id="PF00975"/>
    </source>
</evidence>
<accession>A0A2J7QDI9</accession>
<dbReference type="PANTHER" id="PTHR43775:SF23">
    <property type="entry name" value="FATTY ACID SYNTHASE 3"/>
    <property type="match status" value="1"/>
</dbReference>
<comment type="caution">
    <text evidence="3">The sequence shown here is derived from an EMBL/GenBank/DDBJ whole genome shotgun (WGS) entry which is preliminary data.</text>
</comment>
<name>A0A2J7QDI9_9NEOP</name>
<feature type="domain" description="Thioesterase" evidence="2">
    <location>
        <begin position="344"/>
        <end position="543"/>
    </location>
</feature>
<evidence type="ECO:0000313" key="3">
    <source>
        <dbReference type="EMBL" id="PNF26652.1"/>
    </source>
</evidence>